<feature type="transmembrane region" description="Helical" evidence="1">
    <location>
        <begin position="126"/>
        <end position="146"/>
    </location>
</feature>
<dbReference type="Pfam" id="PF06127">
    <property type="entry name" value="Mpo1-like"/>
    <property type="match status" value="1"/>
</dbReference>
<keyword evidence="1" id="KW-0812">Transmembrane</keyword>
<dbReference type="InterPro" id="IPR009305">
    <property type="entry name" value="Mpo1-like"/>
</dbReference>
<dbReference type="PANTHER" id="PTHR28026">
    <property type="entry name" value="DUF962 DOMAIN PROTEIN (AFU_ORTHOLOGUE AFUA_8G05310)"/>
    <property type="match status" value="1"/>
</dbReference>
<proteinExistence type="predicted"/>
<dbReference type="PANTHER" id="PTHR28026:SF9">
    <property type="entry name" value="2-HYDROXY-PALMITIC ACID DIOXYGENASE MPO1"/>
    <property type="match status" value="1"/>
</dbReference>
<evidence type="ECO:0000256" key="1">
    <source>
        <dbReference type="SAM" id="Phobius"/>
    </source>
</evidence>
<dbReference type="Proteomes" id="UP000198287">
    <property type="component" value="Unassembled WGS sequence"/>
</dbReference>
<dbReference type="GO" id="GO:0046521">
    <property type="term" value="P:sphingoid catabolic process"/>
    <property type="evidence" value="ECO:0007669"/>
    <property type="project" value="TreeGrafter"/>
</dbReference>
<keyword evidence="1" id="KW-0472">Membrane</keyword>
<reference evidence="2 3" key="1">
    <citation type="submission" date="2015-12" db="EMBL/GenBank/DDBJ databases">
        <title>The genome of Folsomia candida.</title>
        <authorList>
            <person name="Faddeeva A."/>
            <person name="Derks M.F."/>
            <person name="Anvar Y."/>
            <person name="Smit S."/>
            <person name="Van Straalen N."/>
            <person name="Roelofs D."/>
        </authorList>
    </citation>
    <scope>NUCLEOTIDE SEQUENCE [LARGE SCALE GENOMIC DNA]</scope>
    <source>
        <strain evidence="2 3">VU population</strain>
        <tissue evidence="2">Whole body</tissue>
    </source>
</reference>
<keyword evidence="1" id="KW-1133">Transmembrane helix</keyword>
<dbReference type="AlphaFoldDB" id="A0A226DLN7"/>
<keyword evidence="3" id="KW-1185">Reference proteome</keyword>
<accession>A0A226DLN7</accession>
<evidence type="ECO:0000313" key="3">
    <source>
        <dbReference type="Proteomes" id="UP000198287"/>
    </source>
</evidence>
<dbReference type="GO" id="GO:0016020">
    <property type="term" value="C:membrane"/>
    <property type="evidence" value="ECO:0007669"/>
    <property type="project" value="GOC"/>
</dbReference>
<comment type="caution">
    <text evidence="2">The sequence shown here is derived from an EMBL/GenBank/DDBJ whole genome shotgun (WGS) entry which is preliminary data.</text>
</comment>
<organism evidence="2 3">
    <name type="scientific">Folsomia candida</name>
    <name type="common">Springtail</name>
    <dbReference type="NCBI Taxonomy" id="158441"/>
    <lineage>
        <taxon>Eukaryota</taxon>
        <taxon>Metazoa</taxon>
        <taxon>Ecdysozoa</taxon>
        <taxon>Arthropoda</taxon>
        <taxon>Hexapoda</taxon>
        <taxon>Collembola</taxon>
        <taxon>Entomobryomorpha</taxon>
        <taxon>Isotomoidea</taxon>
        <taxon>Isotomidae</taxon>
        <taxon>Proisotominae</taxon>
        <taxon>Folsomia</taxon>
    </lineage>
</organism>
<dbReference type="EMBL" id="LNIX01000015">
    <property type="protein sequence ID" value="OXA46452.1"/>
    <property type="molecule type" value="Genomic_DNA"/>
</dbReference>
<dbReference type="GO" id="GO:0005783">
    <property type="term" value="C:endoplasmic reticulum"/>
    <property type="evidence" value="ECO:0007669"/>
    <property type="project" value="TreeGrafter"/>
</dbReference>
<dbReference type="OrthoDB" id="2124888at2759"/>
<feature type="transmembrane region" description="Helical" evidence="1">
    <location>
        <begin position="93"/>
        <end position="114"/>
    </location>
</feature>
<evidence type="ECO:0000313" key="2">
    <source>
        <dbReference type="EMBL" id="OXA46452.1"/>
    </source>
</evidence>
<feature type="transmembrane region" description="Helical" evidence="1">
    <location>
        <begin position="59"/>
        <end position="81"/>
    </location>
</feature>
<name>A0A226DLN7_FOLCA</name>
<protein>
    <submittedName>
        <fullName evidence="2">Putative ferric transport system permease protein FbpB 1</fullName>
    </submittedName>
</protein>
<sequence length="177" mass="19940">MAWNTQSRLTYGPESCSAHILFSTQLLLISTSCRSWVADGRESNLCHCYQLHAEHKYTVGWAGSLGALLVFVSLVTAHRFYLGAQATWGHPAWQVAAVLHVLCWIAQFIGHGAFEGRAPALLDNMMQAFVMAPLFVLLEVMFFFGYRKDFQKKMWIRVEAEIAKLKRATTSGRNGKK</sequence>
<gene>
    <name evidence="2" type="ORF">Fcan01_18841</name>
</gene>